<comment type="caution">
    <text evidence="1">The sequence shown here is derived from an EMBL/GenBank/DDBJ whole genome shotgun (WGS) entry which is preliminary data.</text>
</comment>
<evidence type="ECO:0000313" key="1">
    <source>
        <dbReference type="EMBL" id="KBZ63514.1"/>
    </source>
</evidence>
<dbReference type="PATRIC" id="fig|1324261.3.peg.2239"/>
<accession>A0A051U2V8</accession>
<sequence>MRPPEHNVGVSWTRYTGRADADIALDGDALHAELEDRIRVDNPRLTDVRLERATATEAFDAEPNRRWYEVTYLAEDPEDNS</sequence>
<proteinExistence type="predicted"/>
<protein>
    <submittedName>
        <fullName evidence="1">Uncharacterized protein</fullName>
    </submittedName>
</protein>
<dbReference type="EMBL" id="JLXW01000006">
    <property type="protein sequence ID" value="KBZ63514.1"/>
    <property type="molecule type" value="Genomic_DNA"/>
</dbReference>
<dbReference type="HOGENOM" id="CLU_2718026_0_0_11"/>
<organism evidence="1 2">
    <name type="scientific">Mycobacterium [tuberculosis] TKK-01-0051</name>
    <dbReference type="NCBI Taxonomy" id="1324261"/>
    <lineage>
        <taxon>Bacteria</taxon>
        <taxon>Bacillati</taxon>
        <taxon>Actinomycetota</taxon>
        <taxon>Actinomycetes</taxon>
        <taxon>Mycobacteriales</taxon>
        <taxon>Mycobacteriaceae</taxon>
        <taxon>Mycobacterium</taxon>
        <taxon>Mycobacterium avium complex (MAC)</taxon>
    </lineage>
</organism>
<dbReference type="Proteomes" id="UP000025947">
    <property type="component" value="Unassembled WGS sequence"/>
</dbReference>
<reference evidence="1 2" key="1">
    <citation type="submission" date="2014-04" db="EMBL/GenBank/DDBJ databases">
        <title>The Genome Sequence of Mycobacterium tuberculosis TKK-01-0051.</title>
        <authorList>
            <consortium name="The Broad Institute Genomics Platform"/>
            <consortium name="The Broad Institute Genome Sequencing Center for Infectious Disease"/>
            <person name="Earl A.M."/>
            <person name="Cohen K."/>
            <person name="Pym A."/>
            <person name="Bishai W."/>
            <person name="Maharaj K."/>
            <person name="Desjardins C."/>
            <person name="Abeel T."/>
            <person name="Young S."/>
            <person name="Zeng Q."/>
            <person name="Gargeya S."/>
            <person name="Abouelleil A."/>
            <person name="Alvarado L."/>
            <person name="Chapman S.B."/>
            <person name="Gainer-Dewar J."/>
            <person name="Goldberg J."/>
            <person name="Griggs A."/>
            <person name="Gujja S."/>
            <person name="Hansen M."/>
            <person name="Howarth C."/>
            <person name="Imamovic A."/>
            <person name="Larimer J."/>
            <person name="Murphy C."/>
            <person name="Naylor J."/>
            <person name="Pearson M."/>
            <person name="Poon T.W."/>
            <person name="Priest M."/>
            <person name="Roberts A."/>
            <person name="Saif S."/>
            <person name="Shea T."/>
            <person name="Sykes S."/>
            <person name="Wortman J."/>
            <person name="Nusbaum C."/>
            <person name="Birren B."/>
        </authorList>
    </citation>
    <scope>NUCLEOTIDE SEQUENCE [LARGE SCALE GENOMIC DNA]</scope>
    <source>
        <strain evidence="1 2">TKK-01-0051</strain>
    </source>
</reference>
<gene>
    <name evidence="1" type="ORF">K875_02220</name>
</gene>
<dbReference type="AlphaFoldDB" id="A0A051U2V8"/>
<keyword evidence="2" id="KW-1185">Reference proteome</keyword>
<evidence type="ECO:0000313" key="2">
    <source>
        <dbReference type="Proteomes" id="UP000025947"/>
    </source>
</evidence>
<name>A0A051U2V8_9MYCO</name>